<gene>
    <name evidence="2" type="ORF">HX845_33970</name>
</gene>
<dbReference type="EMBL" id="JACAQE010000016">
    <property type="protein sequence ID" value="NWC18695.1"/>
    <property type="molecule type" value="Genomic_DNA"/>
</dbReference>
<keyword evidence="1" id="KW-1133">Transmembrane helix</keyword>
<keyword evidence="1" id="KW-0472">Membrane</keyword>
<organism evidence="2 3">
    <name type="scientific">Pseudomonas gingeri</name>
    <dbReference type="NCBI Taxonomy" id="117681"/>
    <lineage>
        <taxon>Bacteria</taxon>
        <taxon>Pseudomonadati</taxon>
        <taxon>Pseudomonadota</taxon>
        <taxon>Gammaproteobacteria</taxon>
        <taxon>Pseudomonadales</taxon>
        <taxon>Pseudomonadaceae</taxon>
        <taxon>Pseudomonas</taxon>
    </lineage>
</organism>
<protein>
    <submittedName>
        <fullName evidence="2">Uncharacterized protein</fullName>
    </submittedName>
</protein>
<sequence length="100" mass="11015">MMDSKLEKQDSYMDRNGRWLKPLLATILFIVAADLAQKFGCKSCIKVGIPWTYFAGTIGFFVTGIYAAFTNTFSARIVRIAGQAAALGMFVLLVLDLIKA</sequence>
<keyword evidence="1" id="KW-0812">Transmembrane</keyword>
<proteinExistence type="predicted"/>
<dbReference type="RefSeq" id="WP_017124969.1">
    <property type="nucleotide sequence ID" value="NZ_JACAQE010000016.1"/>
</dbReference>
<name>A0A7Y7Y6E2_9PSED</name>
<evidence type="ECO:0000313" key="3">
    <source>
        <dbReference type="Proteomes" id="UP000517547"/>
    </source>
</evidence>
<reference evidence="2 3" key="1">
    <citation type="submission" date="2020-04" db="EMBL/GenBank/DDBJ databases">
        <title>Molecular characterization of pseudomonads from Agaricus bisporus reveal novel blotch 2 pathogens in Western Europe.</title>
        <authorList>
            <person name="Taparia T."/>
            <person name="Krijger M."/>
            <person name="Haynes E."/>
            <person name="Elpinstone J.G."/>
            <person name="Noble R."/>
            <person name="Van Der Wolf J."/>
        </authorList>
    </citation>
    <scope>NUCLEOTIDE SEQUENCE [LARGE SCALE GENOMIC DNA]</scope>
    <source>
        <strain evidence="2 3">IPO3738</strain>
    </source>
</reference>
<evidence type="ECO:0000256" key="1">
    <source>
        <dbReference type="SAM" id="Phobius"/>
    </source>
</evidence>
<accession>A0A7Y7Y6E2</accession>
<evidence type="ECO:0000313" key="2">
    <source>
        <dbReference type="EMBL" id="NWC18695.1"/>
    </source>
</evidence>
<comment type="caution">
    <text evidence="2">The sequence shown here is derived from an EMBL/GenBank/DDBJ whole genome shotgun (WGS) entry which is preliminary data.</text>
</comment>
<dbReference type="Proteomes" id="UP000517547">
    <property type="component" value="Unassembled WGS sequence"/>
</dbReference>
<feature type="transmembrane region" description="Helical" evidence="1">
    <location>
        <begin position="80"/>
        <end position="98"/>
    </location>
</feature>
<dbReference type="AlphaFoldDB" id="A0A7Y7Y6E2"/>
<feature type="transmembrane region" description="Helical" evidence="1">
    <location>
        <begin position="48"/>
        <end position="68"/>
    </location>
</feature>